<sequence>MEERKLSLSSPPTGTSSRHEGMPDNPLGDGMSFQFWSGERRSEKALLYCLLLSALLISANSARYREGVFYKSHYWLMTCGTSQDAFPGGTLPCILLLYSLQSLLNRGIKDQKTFLFPYSIKKEISWSSLFASNSFTLLVLTKKMSSGSSSIELSAYAMIGLQELFSTTHD</sequence>
<gene>
    <name evidence="2" type="ORF">HAX54_038992</name>
</gene>
<evidence type="ECO:0000313" key="2">
    <source>
        <dbReference type="EMBL" id="MCE0481314.1"/>
    </source>
</evidence>
<evidence type="ECO:0000256" key="1">
    <source>
        <dbReference type="SAM" id="MobiDB-lite"/>
    </source>
</evidence>
<feature type="region of interest" description="Disordered" evidence="1">
    <location>
        <begin position="1"/>
        <end position="26"/>
    </location>
</feature>
<organism evidence="2 3">
    <name type="scientific">Datura stramonium</name>
    <name type="common">Jimsonweed</name>
    <name type="synonym">Common thornapple</name>
    <dbReference type="NCBI Taxonomy" id="4076"/>
    <lineage>
        <taxon>Eukaryota</taxon>
        <taxon>Viridiplantae</taxon>
        <taxon>Streptophyta</taxon>
        <taxon>Embryophyta</taxon>
        <taxon>Tracheophyta</taxon>
        <taxon>Spermatophyta</taxon>
        <taxon>Magnoliopsida</taxon>
        <taxon>eudicotyledons</taxon>
        <taxon>Gunneridae</taxon>
        <taxon>Pentapetalae</taxon>
        <taxon>asterids</taxon>
        <taxon>lamiids</taxon>
        <taxon>Solanales</taxon>
        <taxon>Solanaceae</taxon>
        <taxon>Solanoideae</taxon>
        <taxon>Datureae</taxon>
        <taxon>Datura</taxon>
    </lineage>
</organism>
<proteinExistence type="predicted"/>
<protein>
    <submittedName>
        <fullName evidence="2">Uncharacterized protein</fullName>
    </submittedName>
</protein>
<dbReference type="EMBL" id="JACEIK010005360">
    <property type="protein sequence ID" value="MCE0481314.1"/>
    <property type="molecule type" value="Genomic_DNA"/>
</dbReference>
<keyword evidence="3" id="KW-1185">Reference proteome</keyword>
<comment type="caution">
    <text evidence="2">The sequence shown here is derived from an EMBL/GenBank/DDBJ whole genome shotgun (WGS) entry which is preliminary data.</text>
</comment>
<dbReference type="Proteomes" id="UP000823775">
    <property type="component" value="Unassembled WGS sequence"/>
</dbReference>
<name>A0ABS8VKK5_DATST</name>
<evidence type="ECO:0000313" key="3">
    <source>
        <dbReference type="Proteomes" id="UP000823775"/>
    </source>
</evidence>
<feature type="compositionally biased region" description="Low complexity" evidence="1">
    <location>
        <begin position="7"/>
        <end position="16"/>
    </location>
</feature>
<reference evidence="2 3" key="1">
    <citation type="journal article" date="2021" name="BMC Genomics">
        <title>Datura genome reveals duplications of psychoactive alkaloid biosynthetic genes and high mutation rate following tissue culture.</title>
        <authorList>
            <person name="Rajewski A."/>
            <person name="Carter-House D."/>
            <person name="Stajich J."/>
            <person name="Litt A."/>
        </authorList>
    </citation>
    <scope>NUCLEOTIDE SEQUENCE [LARGE SCALE GENOMIC DNA]</scope>
    <source>
        <strain evidence="2">AR-01</strain>
    </source>
</reference>
<accession>A0ABS8VKK5</accession>